<evidence type="ECO:0000256" key="3">
    <source>
        <dbReference type="ARBA" id="ARBA00012761"/>
    </source>
</evidence>
<dbReference type="SUPFAM" id="SSF49785">
    <property type="entry name" value="Galactose-binding domain-like"/>
    <property type="match status" value="1"/>
</dbReference>
<comment type="activity regulation">
    <text evidence="7">Inhibited by L-aspartic acid.</text>
</comment>
<feature type="domain" description="Glycoside hydrolase family 2 catalytic" evidence="9">
    <location>
        <begin position="254"/>
        <end position="551"/>
    </location>
</feature>
<dbReference type="InterPro" id="IPR013783">
    <property type="entry name" value="Ig-like_fold"/>
</dbReference>
<feature type="domain" description="Glycosyl hydrolases family 2 sugar binding" evidence="10">
    <location>
        <begin position="46"/>
        <end position="175"/>
    </location>
</feature>
<keyword evidence="7" id="KW-0458">Lysosome</keyword>
<organism evidence="11 12">
    <name type="scientific">Dimorphilus gyrociliatus</name>
    <dbReference type="NCBI Taxonomy" id="2664684"/>
    <lineage>
        <taxon>Eukaryota</taxon>
        <taxon>Metazoa</taxon>
        <taxon>Spiralia</taxon>
        <taxon>Lophotrochozoa</taxon>
        <taxon>Annelida</taxon>
        <taxon>Polychaeta</taxon>
        <taxon>Polychaeta incertae sedis</taxon>
        <taxon>Dinophilidae</taxon>
        <taxon>Dimorphilus</taxon>
    </lineage>
</organism>
<dbReference type="InterPro" id="IPR017853">
    <property type="entry name" value="GH"/>
</dbReference>
<dbReference type="InterPro" id="IPR006104">
    <property type="entry name" value="Glyco_hydro_2_N"/>
</dbReference>
<evidence type="ECO:0000256" key="7">
    <source>
        <dbReference type="RuleBase" id="RU361154"/>
    </source>
</evidence>
<dbReference type="InterPro" id="IPR006102">
    <property type="entry name" value="Ig-like_GH2"/>
</dbReference>
<dbReference type="AlphaFoldDB" id="A0A7I8VWU6"/>
<comment type="caution">
    <text evidence="11">The sequence shown here is derived from an EMBL/GenBank/DDBJ whole genome shotgun (WGS) entry which is preliminary data.</text>
</comment>
<dbReference type="GO" id="GO:0019391">
    <property type="term" value="P:glucuronoside catabolic process"/>
    <property type="evidence" value="ECO:0007669"/>
    <property type="project" value="TreeGrafter"/>
</dbReference>
<dbReference type="Pfam" id="PF00703">
    <property type="entry name" value="Glyco_hydro_2"/>
    <property type="match status" value="1"/>
</dbReference>
<dbReference type="PROSITE" id="PS00719">
    <property type="entry name" value="GLYCOSYL_HYDROL_F2_1"/>
    <property type="match status" value="1"/>
</dbReference>
<keyword evidence="6 7" id="KW-0326">Glycosidase</keyword>
<sequence>MWNFRADFSPGRNDGFSNEWWKFPLKKTGNVIPMPVPSSFNDITTDFKLREYVGWVWYDREVYASSDWRNKRVVLRIDSAHYFTQVWLNGVEVMSHVGGHLPFEAKVNDALKFGQINLLTVAVNNTLSPLTLPPGTVHYANDPKSYPPGYFTMTGQFDFFNYAGIHRSVRLYTTPTVYVDDITIITKNASRSQVAQSDRLVNSITISNPTLWRPYSEDLKNPGYQYTLKVELRNSMNGEIDVYRQKFGIRTIRWTDTQLLINDKPFYCHGVAKHEDSDIRGKGLDYPLIARDFNMLNWLGANCFRTSHYPYAEEIMDQADAQGVVVFDESPGVGISKTNMGPENLKHHLDVMKELVRRDKNRPSVIIWSVANEPQSNYDEARDYFKSVIDFTRKLDPTRPISFADAQNYDTCKAAQFVDIIFVNRYYSWYSDMGHTEVVAYQLPENLNGWHNKFKKPVIITEYGADTISGLHTEPANPFSEEYQAKMLESYHKVFDDLKKKFLVGEMVWNFADFMTDYAVNRVNGNKKGLLTRQRQPKAAAHRIRERYWRIINANNSTLFRYDSQARRRSFIKL</sequence>
<name>A0A7I8VWU6_9ANNE</name>
<evidence type="ECO:0000256" key="4">
    <source>
        <dbReference type="ARBA" id="ARBA00016205"/>
    </source>
</evidence>
<dbReference type="InterPro" id="IPR006101">
    <property type="entry name" value="Glyco_hydro_2"/>
</dbReference>
<evidence type="ECO:0000256" key="6">
    <source>
        <dbReference type="ARBA" id="ARBA00023295"/>
    </source>
</evidence>
<evidence type="ECO:0000313" key="12">
    <source>
        <dbReference type="Proteomes" id="UP000549394"/>
    </source>
</evidence>
<dbReference type="OrthoDB" id="408532at2759"/>
<dbReference type="Proteomes" id="UP000549394">
    <property type="component" value="Unassembled WGS sequence"/>
</dbReference>
<protein>
    <recommendedName>
        <fullName evidence="4 7">Beta-glucuronidase</fullName>
        <ecNumber evidence="3 7">3.2.1.31</ecNumber>
    </recommendedName>
</protein>
<dbReference type="PRINTS" id="PR00132">
    <property type="entry name" value="GLHYDRLASE2"/>
</dbReference>
<evidence type="ECO:0000259" key="10">
    <source>
        <dbReference type="Pfam" id="PF02837"/>
    </source>
</evidence>
<evidence type="ECO:0000313" key="11">
    <source>
        <dbReference type="EMBL" id="CAD5120828.1"/>
    </source>
</evidence>
<comment type="function">
    <text evidence="1 7">Plays an important role in the degradation of dermatan and keratan sulfates.</text>
</comment>
<dbReference type="PANTHER" id="PTHR10066:SF67">
    <property type="entry name" value="BETA-GLUCURONIDASE"/>
    <property type="match status" value="1"/>
</dbReference>
<dbReference type="EC" id="3.2.1.31" evidence="3 7"/>
<comment type="subunit">
    <text evidence="7">Homotetramer.</text>
</comment>
<dbReference type="GO" id="GO:0005975">
    <property type="term" value="P:carbohydrate metabolic process"/>
    <property type="evidence" value="ECO:0007669"/>
    <property type="project" value="InterPro"/>
</dbReference>
<comment type="similarity">
    <text evidence="2 7">Belongs to the glycosyl hydrolase 2 family.</text>
</comment>
<dbReference type="GO" id="GO:0005615">
    <property type="term" value="C:extracellular space"/>
    <property type="evidence" value="ECO:0007669"/>
    <property type="project" value="TreeGrafter"/>
</dbReference>
<dbReference type="Gene3D" id="2.60.40.10">
    <property type="entry name" value="Immunoglobulins"/>
    <property type="match status" value="1"/>
</dbReference>
<dbReference type="Pfam" id="PF02837">
    <property type="entry name" value="Glyco_hydro_2_N"/>
    <property type="match status" value="1"/>
</dbReference>
<dbReference type="PROSITE" id="PS00608">
    <property type="entry name" value="GLYCOSYL_HYDROL_F2_2"/>
    <property type="match status" value="1"/>
</dbReference>
<feature type="domain" description="Glycoside hydrolase family 2 immunoglobulin-like beta-sandwich" evidence="8">
    <location>
        <begin position="182"/>
        <end position="250"/>
    </location>
</feature>
<keyword evidence="12" id="KW-1185">Reference proteome</keyword>
<evidence type="ECO:0000259" key="9">
    <source>
        <dbReference type="Pfam" id="PF02836"/>
    </source>
</evidence>
<comment type="catalytic activity">
    <reaction evidence="7">
        <text>a beta-D-glucuronoside + H2O = D-glucuronate + an alcohol</text>
        <dbReference type="Rhea" id="RHEA:17633"/>
        <dbReference type="ChEBI" id="CHEBI:15377"/>
        <dbReference type="ChEBI" id="CHEBI:30879"/>
        <dbReference type="ChEBI" id="CHEBI:58720"/>
        <dbReference type="ChEBI" id="CHEBI:83411"/>
        <dbReference type="EC" id="3.2.1.31"/>
    </reaction>
</comment>
<evidence type="ECO:0000256" key="2">
    <source>
        <dbReference type="ARBA" id="ARBA00007401"/>
    </source>
</evidence>
<dbReference type="SUPFAM" id="SSF49303">
    <property type="entry name" value="beta-Galactosidase/glucuronidase domain"/>
    <property type="match status" value="1"/>
</dbReference>
<accession>A0A7I8VWU6</accession>
<dbReference type="Gene3D" id="2.60.120.260">
    <property type="entry name" value="Galactose-binding domain-like"/>
    <property type="match status" value="1"/>
</dbReference>
<dbReference type="GO" id="GO:0030246">
    <property type="term" value="F:carbohydrate binding"/>
    <property type="evidence" value="ECO:0007669"/>
    <property type="project" value="TreeGrafter"/>
</dbReference>
<dbReference type="GO" id="GO:0004566">
    <property type="term" value="F:beta-glucuronidase activity"/>
    <property type="evidence" value="ECO:0007669"/>
    <property type="project" value="UniProtKB-EC"/>
</dbReference>
<evidence type="ECO:0000256" key="5">
    <source>
        <dbReference type="ARBA" id="ARBA00022801"/>
    </source>
</evidence>
<dbReference type="PANTHER" id="PTHR10066">
    <property type="entry name" value="BETA-GLUCURONIDASE"/>
    <property type="match status" value="1"/>
</dbReference>
<dbReference type="FunFam" id="3.20.20.80:FF:000029">
    <property type="entry name" value="Beta-glucuronidase"/>
    <property type="match status" value="1"/>
</dbReference>
<dbReference type="FunFam" id="2.60.120.260:FF:000027">
    <property type="entry name" value="Beta-glucuronidase"/>
    <property type="match status" value="1"/>
</dbReference>
<dbReference type="Gene3D" id="3.20.20.80">
    <property type="entry name" value="Glycosidases"/>
    <property type="match status" value="1"/>
</dbReference>
<dbReference type="Pfam" id="PF02836">
    <property type="entry name" value="Glyco_hydro_2_C"/>
    <property type="match status" value="1"/>
</dbReference>
<gene>
    <name evidence="11" type="ORF">DGYR_LOCUS8859</name>
</gene>
<evidence type="ECO:0000256" key="1">
    <source>
        <dbReference type="ARBA" id="ARBA00003025"/>
    </source>
</evidence>
<keyword evidence="5 7" id="KW-0378">Hydrolase</keyword>
<reference evidence="11 12" key="1">
    <citation type="submission" date="2020-08" db="EMBL/GenBank/DDBJ databases">
        <authorList>
            <person name="Hejnol A."/>
        </authorList>
    </citation>
    <scope>NUCLEOTIDE SEQUENCE [LARGE SCALE GENOMIC DNA]</scope>
</reference>
<dbReference type="InterPro" id="IPR023232">
    <property type="entry name" value="Glyco_hydro_2_AS"/>
</dbReference>
<dbReference type="EMBL" id="CAJFCJ010000013">
    <property type="protein sequence ID" value="CAD5120828.1"/>
    <property type="molecule type" value="Genomic_DNA"/>
</dbReference>
<proteinExistence type="inferred from homology"/>
<dbReference type="InterPro" id="IPR008979">
    <property type="entry name" value="Galactose-bd-like_sf"/>
</dbReference>
<evidence type="ECO:0000259" key="8">
    <source>
        <dbReference type="Pfam" id="PF00703"/>
    </source>
</evidence>
<dbReference type="SUPFAM" id="SSF51445">
    <property type="entry name" value="(Trans)glycosidases"/>
    <property type="match status" value="1"/>
</dbReference>
<dbReference type="InterPro" id="IPR023230">
    <property type="entry name" value="Glyco_hydro_2_CS"/>
</dbReference>
<dbReference type="InterPro" id="IPR006103">
    <property type="entry name" value="Glyco_hydro_2_cat"/>
</dbReference>
<dbReference type="InterPro" id="IPR036156">
    <property type="entry name" value="Beta-gal/glucu_dom_sf"/>
</dbReference>